<accession>A0A0C3G851</accession>
<feature type="compositionally biased region" description="Polar residues" evidence="1">
    <location>
        <begin position="1"/>
        <end position="32"/>
    </location>
</feature>
<dbReference type="AlphaFoldDB" id="A0A0C3G851"/>
<proteinExistence type="predicted"/>
<protein>
    <recommendedName>
        <fullName evidence="2">SUZ domain-containing protein</fullName>
    </recommendedName>
</protein>
<dbReference type="STRING" id="765440.A0A0C3G851"/>
<dbReference type="EMBL" id="KN832970">
    <property type="protein sequence ID" value="KIM92410.1"/>
    <property type="molecule type" value="Genomic_DNA"/>
</dbReference>
<gene>
    <name evidence="3" type="ORF">PILCRDRAFT_810466</name>
</gene>
<reference evidence="3 4" key="1">
    <citation type="submission" date="2014-04" db="EMBL/GenBank/DDBJ databases">
        <authorList>
            <consortium name="DOE Joint Genome Institute"/>
            <person name="Kuo A."/>
            <person name="Tarkka M."/>
            <person name="Buscot F."/>
            <person name="Kohler A."/>
            <person name="Nagy L.G."/>
            <person name="Floudas D."/>
            <person name="Copeland A."/>
            <person name="Barry K.W."/>
            <person name="Cichocki N."/>
            <person name="Veneault-Fourrey C."/>
            <person name="LaButti K."/>
            <person name="Lindquist E.A."/>
            <person name="Lipzen A."/>
            <person name="Lundell T."/>
            <person name="Morin E."/>
            <person name="Murat C."/>
            <person name="Sun H."/>
            <person name="Tunlid A."/>
            <person name="Henrissat B."/>
            <person name="Grigoriev I.V."/>
            <person name="Hibbett D.S."/>
            <person name="Martin F."/>
            <person name="Nordberg H.P."/>
            <person name="Cantor M.N."/>
            <person name="Hua S.X."/>
        </authorList>
    </citation>
    <scope>NUCLEOTIDE SEQUENCE [LARGE SCALE GENOMIC DNA]</scope>
    <source>
        <strain evidence="3 4">F 1598</strain>
    </source>
</reference>
<dbReference type="InterPro" id="IPR024771">
    <property type="entry name" value="SUZ"/>
</dbReference>
<feature type="compositionally biased region" description="Low complexity" evidence="1">
    <location>
        <begin position="95"/>
        <end position="107"/>
    </location>
</feature>
<reference evidence="4" key="2">
    <citation type="submission" date="2015-01" db="EMBL/GenBank/DDBJ databases">
        <title>Evolutionary Origins and Diversification of the Mycorrhizal Mutualists.</title>
        <authorList>
            <consortium name="DOE Joint Genome Institute"/>
            <consortium name="Mycorrhizal Genomics Consortium"/>
            <person name="Kohler A."/>
            <person name="Kuo A."/>
            <person name="Nagy L.G."/>
            <person name="Floudas D."/>
            <person name="Copeland A."/>
            <person name="Barry K.W."/>
            <person name="Cichocki N."/>
            <person name="Veneault-Fourrey C."/>
            <person name="LaButti K."/>
            <person name="Lindquist E.A."/>
            <person name="Lipzen A."/>
            <person name="Lundell T."/>
            <person name="Morin E."/>
            <person name="Murat C."/>
            <person name="Riley R."/>
            <person name="Ohm R."/>
            <person name="Sun H."/>
            <person name="Tunlid A."/>
            <person name="Henrissat B."/>
            <person name="Grigoriev I.V."/>
            <person name="Hibbett D.S."/>
            <person name="Martin F."/>
        </authorList>
    </citation>
    <scope>NUCLEOTIDE SEQUENCE [LARGE SCALE GENOMIC DNA]</scope>
    <source>
        <strain evidence="4">F 1598</strain>
    </source>
</reference>
<dbReference type="HOGENOM" id="CLU_109005_0_0_1"/>
<dbReference type="Pfam" id="PF12752">
    <property type="entry name" value="SUZ"/>
    <property type="match status" value="1"/>
</dbReference>
<dbReference type="Proteomes" id="UP000054166">
    <property type="component" value="Unassembled WGS sequence"/>
</dbReference>
<name>A0A0C3G851_PILCF</name>
<sequence>MTTVSTAHPNDSWDQPYVSSRSNNILRRSTPAQLVPDDWDDDDEDEDDNQKIWEDANARAPMPELIISSSSTTATAVPPPATAFQTPMRILKRPSSQNSGSNSSSSQTPTETLAQKEARYQAARERIFGGDEGSGKLKGSDRIQKGSPSPPVVNVVRNPIGPSGHCNDGEGGQESKGFRRRSTKGPGSSGQAASVTGSA</sequence>
<feature type="compositionally biased region" description="Acidic residues" evidence="1">
    <location>
        <begin position="37"/>
        <end position="48"/>
    </location>
</feature>
<dbReference type="PROSITE" id="PS51673">
    <property type="entry name" value="SUZ"/>
    <property type="match status" value="1"/>
</dbReference>
<dbReference type="PANTHER" id="PTHR31796:SF2">
    <property type="entry name" value="SUZ DOMAIN-CONTAINING PROTEIN 1"/>
    <property type="match status" value="1"/>
</dbReference>
<evidence type="ECO:0000256" key="1">
    <source>
        <dbReference type="SAM" id="MobiDB-lite"/>
    </source>
</evidence>
<evidence type="ECO:0000259" key="2">
    <source>
        <dbReference type="PROSITE" id="PS51673"/>
    </source>
</evidence>
<keyword evidence="4" id="KW-1185">Reference proteome</keyword>
<evidence type="ECO:0000313" key="4">
    <source>
        <dbReference type="Proteomes" id="UP000054166"/>
    </source>
</evidence>
<organism evidence="3 4">
    <name type="scientific">Piloderma croceum (strain F 1598)</name>
    <dbReference type="NCBI Taxonomy" id="765440"/>
    <lineage>
        <taxon>Eukaryota</taxon>
        <taxon>Fungi</taxon>
        <taxon>Dikarya</taxon>
        <taxon>Basidiomycota</taxon>
        <taxon>Agaricomycotina</taxon>
        <taxon>Agaricomycetes</taxon>
        <taxon>Agaricomycetidae</taxon>
        <taxon>Atheliales</taxon>
        <taxon>Atheliaceae</taxon>
        <taxon>Piloderma</taxon>
    </lineage>
</organism>
<dbReference type="PANTHER" id="PTHR31796">
    <property type="entry name" value="SUZ DOMAIN-CONTAINING PROTEIN 1"/>
    <property type="match status" value="1"/>
</dbReference>
<dbReference type="InterPro" id="IPR039228">
    <property type="entry name" value="SZRD1"/>
</dbReference>
<evidence type="ECO:0000313" key="3">
    <source>
        <dbReference type="EMBL" id="KIM92410.1"/>
    </source>
</evidence>
<feature type="compositionally biased region" description="Basic and acidic residues" evidence="1">
    <location>
        <begin position="114"/>
        <end position="144"/>
    </location>
</feature>
<feature type="region of interest" description="Disordered" evidence="1">
    <location>
        <begin position="1"/>
        <end position="199"/>
    </location>
</feature>
<feature type="domain" description="SUZ" evidence="2">
    <location>
        <begin position="61"/>
        <end position="132"/>
    </location>
</feature>
<dbReference type="OrthoDB" id="5373615at2759"/>
<feature type="compositionally biased region" description="Polar residues" evidence="1">
    <location>
        <begin position="185"/>
        <end position="199"/>
    </location>
</feature>
<dbReference type="InParanoid" id="A0A0C3G851"/>